<feature type="region of interest" description="Disordered" evidence="1">
    <location>
        <begin position="1"/>
        <end position="25"/>
    </location>
</feature>
<protein>
    <submittedName>
        <fullName evidence="2">Uncharacterized protein</fullName>
    </submittedName>
</protein>
<dbReference type="Proteomes" id="UP000823674">
    <property type="component" value="Chromosome A08"/>
</dbReference>
<reference evidence="2 3" key="1">
    <citation type="submission" date="2021-03" db="EMBL/GenBank/DDBJ databases">
        <authorList>
            <person name="King G.J."/>
            <person name="Bancroft I."/>
            <person name="Baten A."/>
            <person name="Bloomfield J."/>
            <person name="Borpatragohain P."/>
            <person name="He Z."/>
            <person name="Irish N."/>
            <person name="Irwin J."/>
            <person name="Liu K."/>
            <person name="Mauleon R.P."/>
            <person name="Moore J."/>
            <person name="Morris R."/>
            <person name="Ostergaard L."/>
            <person name="Wang B."/>
            <person name="Wells R."/>
        </authorList>
    </citation>
    <scope>NUCLEOTIDE SEQUENCE [LARGE SCALE GENOMIC DNA]</scope>
    <source>
        <strain evidence="2">R-o-18</strain>
        <tissue evidence="2">Leaf</tissue>
    </source>
</reference>
<evidence type="ECO:0000313" key="3">
    <source>
        <dbReference type="Proteomes" id="UP000823674"/>
    </source>
</evidence>
<evidence type="ECO:0000256" key="1">
    <source>
        <dbReference type="SAM" id="MobiDB-lite"/>
    </source>
</evidence>
<proteinExistence type="predicted"/>
<accession>A0ABQ7LSL5</accession>
<gene>
    <name evidence="2" type="primary">A08g508030.1_BraROA</name>
    <name evidence="2" type="ORF">IGI04_031093</name>
</gene>
<organism evidence="2 3">
    <name type="scientific">Brassica rapa subsp. trilocularis</name>
    <dbReference type="NCBI Taxonomy" id="1813537"/>
    <lineage>
        <taxon>Eukaryota</taxon>
        <taxon>Viridiplantae</taxon>
        <taxon>Streptophyta</taxon>
        <taxon>Embryophyta</taxon>
        <taxon>Tracheophyta</taxon>
        <taxon>Spermatophyta</taxon>
        <taxon>Magnoliopsida</taxon>
        <taxon>eudicotyledons</taxon>
        <taxon>Gunneridae</taxon>
        <taxon>Pentapetalae</taxon>
        <taxon>rosids</taxon>
        <taxon>malvids</taxon>
        <taxon>Brassicales</taxon>
        <taxon>Brassicaceae</taxon>
        <taxon>Brassiceae</taxon>
        <taxon>Brassica</taxon>
    </lineage>
</organism>
<comment type="caution">
    <text evidence="2">The sequence shown here is derived from an EMBL/GenBank/DDBJ whole genome shotgun (WGS) entry which is preliminary data.</text>
</comment>
<evidence type="ECO:0000313" key="2">
    <source>
        <dbReference type="EMBL" id="KAG5389552.1"/>
    </source>
</evidence>
<dbReference type="EMBL" id="JADBGQ010000007">
    <property type="protein sequence ID" value="KAG5389552.1"/>
    <property type="molecule type" value="Genomic_DNA"/>
</dbReference>
<name>A0ABQ7LSL5_BRACM</name>
<keyword evidence="3" id="KW-1185">Reference proteome</keyword>
<sequence length="315" mass="33698">MDLAIPPDLSASPGSEKVVSVSQEGDGVLRVPDRVASPVGSVGKMIVAGSGGVRKVRGDCSEMKGVENVVMEQGIDDKERMEEKENEWNEVSPVKGGKAQMHVLQNHSSEIVISASKYSVLMDEKEEGEFLVELEKDIEDDKGEDNGGSEMSESDQLEDVIIDQREELRAWRLAFNIGLALGLEFRKSGGNHRGLKREKGCKVATASGGASERVPAPMVPFFVLPLMSSCGCSDLAILSDMRADLEASTALASPLKFPGCGGSFSSVASAKLPERGGSYSSIVAGFWSPSSILGFSFFLLLVRSLVKLSWFGFVG</sequence>